<dbReference type="AlphaFoldDB" id="A0AAJ0GB39"/>
<evidence type="ECO:0000256" key="2">
    <source>
        <dbReference type="ARBA" id="ARBA00023242"/>
    </source>
</evidence>
<evidence type="ECO:0000313" key="5">
    <source>
        <dbReference type="Proteomes" id="UP001271007"/>
    </source>
</evidence>
<gene>
    <name evidence="4" type="ORF">LTR09_010448</name>
</gene>
<sequence>MAKDLGLHRTDDRSLRASTADVSSSQIVEREMRRRVWWHLASTDWSLAVAGGPHEGTYNVNPKHMRVKLPRNISDEELETMPEDFNRPLSEYAVAQNHALRHLRHLLTDSLQKDRRSWHTTFKGFASAQ</sequence>
<name>A0AAJ0GB39_9PEZI</name>
<accession>A0AAJ0GB39</accession>
<organism evidence="4 5">
    <name type="scientific">Extremus antarcticus</name>
    <dbReference type="NCBI Taxonomy" id="702011"/>
    <lineage>
        <taxon>Eukaryota</taxon>
        <taxon>Fungi</taxon>
        <taxon>Dikarya</taxon>
        <taxon>Ascomycota</taxon>
        <taxon>Pezizomycotina</taxon>
        <taxon>Dothideomycetes</taxon>
        <taxon>Dothideomycetidae</taxon>
        <taxon>Mycosphaerellales</taxon>
        <taxon>Extremaceae</taxon>
        <taxon>Extremus</taxon>
    </lineage>
</organism>
<dbReference type="EMBL" id="JAWDJX010000052">
    <property type="protein sequence ID" value="KAK3048109.1"/>
    <property type="molecule type" value="Genomic_DNA"/>
</dbReference>
<comment type="caution">
    <text evidence="4">The sequence shown here is derived from an EMBL/GenBank/DDBJ whole genome shotgun (WGS) entry which is preliminary data.</text>
</comment>
<evidence type="ECO:0008006" key="6">
    <source>
        <dbReference type="Google" id="ProtNLM"/>
    </source>
</evidence>
<comment type="subcellular location">
    <subcellularLocation>
        <location evidence="1">Nucleus</location>
    </subcellularLocation>
</comment>
<feature type="compositionally biased region" description="Basic and acidic residues" evidence="3">
    <location>
        <begin position="1"/>
        <end position="15"/>
    </location>
</feature>
<reference evidence="4" key="1">
    <citation type="submission" date="2023-04" db="EMBL/GenBank/DDBJ databases">
        <title>Black Yeasts Isolated from many extreme environments.</title>
        <authorList>
            <person name="Coleine C."/>
            <person name="Stajich J.E."/>
            <person name="Selbmann L."/>
        </authorList>
    </citation>
    <scope>NUCLEOTIDE SEQUENCE</scope>
    <source>
        <strain evidence="4">CCFEE 5312</strain>
    </source>
</reference>
<dbReference type="GO" id="GO:0005634">
    <property type="term" value="C:nucleus"/>
    <property type="evidence" value="ECO:0007669"/>
    <property type="project" value="UniProtKB-SubCell"/>
</dbReference>
<evidence type="ECO:0000256" key="3">
    <source>
        <dbReference type="SAM" id="MobiDB-lite"/>
    </source>
</evidence>
<proteinExistence type="predicted"/>
<protein>
    <recommendedName>
        <fullName evidence="6">Transcription factor domain-containing protein</fullName>
    </recommendedName>
</protein>
<feature type="region of interest" description="Disordered" evidence="3">
    <location>
        <begin position="1"/>
        <end position="21"/>
    </location>
</feature>
<evidence type="ECO:0000256" key="1">
    <source>
        <dbReference type="ARBA" id="ARBA00004123"/>
    </source>
</evidence>
<dbReference type="PANTHER" id="PTHR31001:SF90">
    <property type="entry name" value="CENTROMERE DNA-BINDING PROTEIN COMPLEX CBF3 SUBUNIT B"/>
    <property type="match status" value="1"/>
</dbReference>
<evidence type="ECO:0000313" key="4">
    <source>
        <dbReference type="EMBL" id="KAK3048109.1"/>
    </source>
</evidence>
<keyword evidence="5" id="KW-1185">Reference proteome</keyword>
<dbReference type="InterPro" id="IPR050613">
    <property type="entry name" value="Sec_Metabolite_Reg"/>
</dbReference>
<dbReference type="CDD" id="cd12148">
    <property type="entry name" value="fungal_TF_MHR"/>
    <property type="match status" value="1"/>
</dbReference>
<dbReference type="PANTHER" id="PTHR31001">
    <property type="entry name" value="UNCHARACTERIZED TRANSCRIPTIONAL REGULATORY PROTEIN"/>
    <property type="match status" value="1"/>
</dbReference>
<dbReference type="Proteomes" id="UP001271007">
    <property type="component" value="Unassembled WGS sequence"/>
</dbReference>
<keyword evidence="2" id="KW-0539">Nucleus</keyword>